<evidence type="ECO:0000313" key="4">
    <source>
        <dbReference type="Proteomes" id="UP000183371"/>
    </source>
</evidence>
<keyword evidence="1" id="KW-0472">Membrane</keyword>
<feature type="signal peptide" evidence="2">
    <location>
        <begin position="1"/>
        <end position="18"/>
    </location>
</feature>
<evidence type="ECO:0000256" key="2">
    <source>
        <dbReference type="SAM" id="SignalP"/>
    </source>
</evidence>
<evidence type="ECO:0000256" key="1">
    <source>
        <dbReference type="SAM" id="Phobius"/>
    </source>
</evidence>
<feature type="transmembrane region" description="Helical" evidence="1">
    <location>
        <begin position="42"/>
        <end position="61"/>
    </location>
</feature>
<keyword evidence="1" id="KW-0812">Transmembrane</keyword>
<proteinExistence type="predicted"/>
<name>A0A1I7D2F5_9HYPH</name>
<dbReference type="AlphaFoldDB" id="A0A1I7D2F5"/>
<reference evidence="4" key="1">
    <citation type="submission" date="2016-10" db="EMBL/GenBank/DDBJ databases">
        <authorList>
            <person name="Varghese N."/>
            <person name="Submissions S."/>
        </authorList>
    </citation>
    <scope>NUCLEOTIDE SEQUENCE [LARGE SCALE GENOMIC DNA]</scope>
    <source>
        <strain evidence="4">DSM 17465</strain>
    </source>
</reference>
<sequence length="232" mass="25837">MFLRSVICLLLGCSFARAESLADNAQMINAAWVVRISERLTLSIVIIVLAITIIVAFWRSTQKINVSTQFKEVPFAASILLGTPVFIMIILVGYSYIVLSSPLETNATQKVEQVTNVPKVDGVSHNVNGRFYSSQELLQARKLSAAISSIEALANANLLNIPIAINQKEFDRALDVLKDQRVFYVVASNGVSSVKLWREKGENFLLNPSSFGGEEYVKLKNVSEWYRRIGEH</sequence>
<feature type="chain" id="PRO_5010184198" evidence="2">
    <location>
        <begin position="19"/>
        <end position="232"/>
    </location>
</feature>
<keyword evidence="2" id="KW-0732">Signal</keyword>
<feature type="transmembrane region" description="Helical" evidence="1">
    <location>
        <begin position="73"/>
        <end position="97"/>
    </location>
</feature>
<gene>
    <name evidence="3" type="ORF">SAMN05444141_107198</name>
</gene>
<dbReference type="Proteomes" id="UP000183371">
    <property type="component" value="Unassembled WGS sequence"/>
</dbReference>
<keyword evidence="1" id="KW-1133">Transmembrane helix</keyword>
<protein>
    <submittedName>
        <fullName evidence="3">Uncharacterized protein</fullName>
    </submittedName>
</protein>
<evidence type="ECO:0000313" key="3">
    <source>
        <dbReference type="EMBL" id="SFU05814.1"/>
    </source>
</evidence>
<accession>A0A1I7D2F5</accession>
<dbReference type="EMBL" id="FPBD01000007">
    <property type="protein sequence ID" value="SFU05814.1"/>
    <property type="molecule type" value="Genomic_DNA"/>
</dbReference>
<organism evidence="3 4">
    <name type="scientific">Pseudovibrio denitrificans</name>
    <dbReference type="NCBI Taxonomy" id="258256"/>
    <lineage>
        <taxon>Bacteria</taxon>
        <taxon>Pseudomonadati</taxon>
        <taxon>Pseudomonadota</taxon>
        <taxon>Alphaproteobacteria</taxon>
        <taxon>Hyphomicrobiales</taxon>
        <taxon>Stappiaceae</taxon>
        <taxon>Pseudovibrio</taxon>
    </lineage>
</organism>
<keyword evidence="4" id="KW-1185">Reference proteome</keyword>